<dbReference type="InterPro" id="IPR036259">
    <property type="entry name" value="MFS_trans_sf"/>
</dbReference>
<dbReference type="Proteomes" id="UP000515317">
    <property type="component" value="Chromosome"/>
</dbReference>
<dbReference type="PROSITE" id="PS50850">
    <property type="entry name" value="MFS"/>
    <property type="match status" value="1"/>
</dbReference>
<keyword evidence="4 7" id="KW-0812">Transmembrane</keyword>
<dbReference type="GO" id="GO:0005886">
    <property type="term" value="C:plasma membrane"/>
    <property type="evidence" value="ECO:0007669"/>
    <property type="project" value="UniProtKB-SubCell"/>
</dbReference>
<evidence type="ECO:0000256" key="5">
    <source>
        <dbReference type="ARBA" id="ARBA00022989"/>
    </source>
</evidence>
<evidence type="ECO:0000259" key="8">
    <source>
        <dbReference type="PROSITE" id="PS50850"/>
    </source>
</evidence>
<dbReference type="PANTHER" id="PTHR42718:SF47">
    <property type="entry name" value="METHYL VIOLOGEN RESISTANCE PROTEIN SMVA"/>
    <property type="match status" value="1"/>
</dbReference>
<feature type="transmembrane region" description="Helical" evidence="7">
    <location>
        <begin position="276"/>
        <end position="297"/>
    </location>
</feature>
<feature type="domain" description="Major facilitator superfamily (MFS) profile" evidence="8">
    <location>
        <begin position="19"/>
        <end position="501"/>
    </location>
</feature>
<dbReference type="SUPFAM" id="SSF103473">
    <property type="entry name" value="MFS general substrate transporter"/>
    <property type="match status" value="1"/>
</dbReference>
<feature type="transmembrane region" description="Helical" evidence="7">
    <location>
        <begin position="230"/>
        <end position="251"/>
    </location>
</feature>
<keyword evidence="2" id="KW-0813">Transport</keyword>
<dbReference type="Pfam" id="PF07690">
    <property type="entry name" value="MFS_1"/>
    <property type="match status" value="2"/>
</dbReference>
<sequence>MQEAATTVPQKATAREWIGLAVLALPCLIYSMDLTVLNLAVPQLSEDLQPSITQTLWIMDIYGFFVAGSLITMGTLGDRIGRRKMLLIGAFCFGLFSLLAAFAPTAETLIVARALQGISAASLSPSTLSLIRNMFLDDRQRTFAIGVWIAAFSAGGAIGPLVGGAVLEHFWWGAVFIINVPIMLLLLAVGPILLPEYKDPDAGKLDILSAAQSVTGVLGIIFALKHIAAVGFDLLAAASLALGIVVAILFVRRQRRLAEPLIDVSLFEVPAVRSSLVVNMAGIFVLFGGFFFVAQYLQLAAGMGPLEAGLWLAPSGAIFAVGSLVTPAIVHRFRPSTIISIGFALTGLGFLVMTSIDYGGAWSVLAGLILFSTGFAPIATLTTDIVMTAVPPERAGQASGVSETSFEFGGATGIAVLGTIFIAVYRTLLDPLPQGLPAGAEERLRETLGGAFEIAPALPEPQSTELLALASQSFTHALAVTCSVSTVIAIGIAIFAATALRGPHDLSGREREAAQAA</sequence>
<dbReference type="CDD" id="cd17321">
    <property type="entry name" value="MFS_MMR_MDR_like"/>
    <property type="match status" value="1"/>
</dbReference>
<keyword evidence="10" id="KW-1185">Reference proteome</keyword>
<feature type="transmembrane region" description="Helical" evidence="7">
    <location>
        <begin position="205"/>
        <end position="224"/>
    </location>
</feature>
<feature type="transmembrane region" description="Helical" evidence="7">
    <location>
        <begin position="169"/>
        <end position="193"/>
    </location>
</feature>
<feature type="transmembrane region" description="Helical" evidence="7">
    <location>
        <begin position="362"/>
        <end position="387"/>
    </location>
</feature>
<evidence type="ECO:0000256" key="4">
    <source>
        <dbReference type="ARBA" id="ARBA00022692"/>
    </source>
</evidence>
<evidence type="ECO:0000256" key="7">
    <source>
        <dbReference type="SAM" id="Phobius"/>
    </source>
</evidence>
<gene>
    <name evidence="9" type="ORF">IZ6_01190</name>
</gene>
<dbReference type="Gene3D" id="1.20.1250.20">
    <property type="entry name" value="MFS general substrate transporter like domains"/>
    <property type="match status" value="1"/>
</dbReference>
<feature type="transmembrane region" description="Helical" evidence="7">
    <location>
        <begin position="143"/>
        <end position="163"/>
    </location>
</feature>
<keyword evidence="3" id="KW-1003">Cell membrane</keyword>
<feature type="transmembrane region" description="Helical" evidence="7">
    <location>
        <begin position="12"/>
        <end position="32"/>
    </location>
</feature>
<feature type="transmembrane region" description="Helical" evidence="7">
    <location>
        <begin position="309"/>
        <end position="330"/>
    </location>
</feature>
<keyword evidence="6 7" id="KW-0472">Membrane</keyword>
<dbReference type="Gene3D" id="1.20.1720.10">
    <property type="entry name" value="Multidrug resistance protein D"/>
    <property type="match status" value="1"/>
</dbReference>
<feature type="transmembrane region" description="Helical" evidence="7">
    <location>
        <begin position="477"/>
        <end position="500"/>
    </location>
</feature>
<keyword evidence="5 7" id="KW-1133">Transmembrane helix</keyword>
<protein>
    <submittedName>
        <fullName evidence="9">MFS transporter</fullName>
    </submittedName>
</protein>
<feature type="transmembrane region" description="Helical" evidence="7">
    <location>
        <begin position="52"/>
        <end position="73"/>
    </location>
</feature>
<dbReference type="EMBL" id="AP023361">
    <property type="protein sequence ID" value="BCJ89384.1"/>
    <property type="molecule type" value="Genomic_DNA"/>
</dbReference>
<evidence type="ECO:0000256" key="2">
    <source>
        <dbReference type="ARBA" id="ARBA00022448"/>
    </source>
</evidence>
<name>A0A6S6QGX2_9HYPH</name>
<feature type="transmembrane region" description="Helical" evidence="7">
    <location>
        <begin position="85"/>
        <end position="104"/>
    </location>
</feature>
<proteinExistence type="predicted"/>
<dbReference type="InterPro" id="IPR011701">
    <property type="entry name" value="MFS"/>
</dbReference>
<dbReference type="PANTHER" id="PTHR42718">
    <property type="entry name" value="MAJOR FACILITATOR SUPERFAMILY MULTIDRUG TRANSPORTER MFSC"/>
    <property type="match status" value="1"/>
</dbReference>
<dbReference type="RefSeq" id="WP_222876100.1">
    <property type="nucleotide sequence ID" value="NZ_AP023361.1"/>
</dbReference>
<feature type="transmembrane region" description="Helical" evidence="7">
    <location>
        <begin position="408"/>
        <end position="428"/>
    </location>
</feature>
<evidence type="ECO:0000256" key="1">
    <source>
        <dbReference type="ARBA" id="ARBA00004651"/>
    </source>
</evidence>
<reference evidence="9 10" key="1">
    <citation type="submission" date="2020-08" db="EMBL/GenBank/DDBJ databases">
        <title>Genome sequence of Rhizobiales bacterium strain IZ6.</title>
        <authorList>
            <person name="Nakai R."/>
            <person name="Naganuma T."/>
        </authorList>
    </citation>
    <scope>NUCLEOTIDE SEQUENCE [LARGE SCALE GENOMIC DNA]</scope>
    <source>
        <strain evidence="9 10">IZ6</strain>
    </source>
</reference>
<feature type="transmembrane region" description="Helical" evidence="7">
    <location>
        <begin position="110"/>
        <end position="131"/>
    </location>
</feature>
<organism evidence="9 10">
    <name type="scientific">Terrihabitans soli</name>
    <dbReference type="NCBI Taxonomy" id="708113"/>
    <lineage>
        <taxon>Bacteria</taxon>
        <taxon>Pseudomonadati</taxon>
        <taxon>Pseudomonadota</taxon>
        <taxon>Alphaproteobacteria</taxon>
        <taxon>Hyphomicrobiales</taxon>
        <taxon>Terrihabitans</taxon>
    </lineage>
</organism>
<dbReference type="GO" id="GO:0022857">
    <property type="term" value="F:transmembrane transporter activity"/>
    <property type="evidence" value="ECO:0007669"/>
    <property type="project" value="InterPro"/>
</dbReference>
<dbReference type="InterPro" id="IPR020846">
    <property type="entry name" value="MFS_dom"/>
</dbReference>
<dbReference type="AlphaFoldDB" id="A0A6S6QGX2"/>
<dbReference type="KEGG" id="tso:IZ6_01190"/>
<evidence type="ECO:0000256" key="6">
    <source>
        <dbReference type="ARBA" id="ARBA00023136"/>
    </source>
</evidence>
<evidence type="ECO:0000313" key="10">
    <source>
        <dbReference type="Proteomes" id="UP000515317"/>
    </source>
</evidence>
<evidence type="ECO:0000313" key="9">
    <source>
        <dbReference type="EMBL" id="BCJ89384.1"/>
    </source>
</evidence>
<feature type="transmembrane region" description="Helical" evidence="7">
    <location>
        <begin position="337"/>
        <end position="356"/>
    </location>
</feature>
<comment type="subcellular location">
    <subcellularLocation>
        <location evidence="1">Cell membrane</location>
        <topology evidence="1">Multi-pass membrane protein</topology>
    </subcellularLocation>
</comment>
<evidence type="ECO:0000256" key="3">
    <source>
        <dbReference type="ARBA" id="ARBA00022475"/>
    </source>
</evidence>
<accession>A0A6S6QGX2</accession>